<evidence type="ECO:0000313" key="2">
    <source>
        <dbReference type="EMBL" id="KAF7363909.1"/>
    </source>
</evidence>
<feature type="region of interest" description="Disordered" evidence="1">
    <location>
        <begin position="125"/>
        <end position="161"/>
    </location>
</feature>
<feature type="region of interest" description="Disordered" evidence="1">
    <location>
        <begin position="175"/>
        <end position="210"/>
    </location>
</feature>
<dbReference type="Proteomes" id="UP000623467">
    <property type="component" value="Unassembled WGS sequence"/>
</dbReference>
<gene>
    <name evidence="2" type="ORF">MSAN_01049000</name>
</gene>
<dbReference type="AlphaFoldDB" id="A0A8H7D6B0"/>
<feature type="compositionally biased region" description="Low complexity" evidence="1">
    <location>
        <begin position="132"/>
        <end position="147"/>
    </location>
</feature>
<comment type="caution">
    <text evidence="2">The sequence shown here is derived from an EMBL/GenBank/DDBJ whole genome shotgun (WGS) entry which is preliminary data.</text>
</comment>
<name>A0A8H7D6B0_9AGAR</name>
<sequence length="225" mass="24562">MSYQSTKVLTRQFLQVFRIRQVAHQGFTLLAHTVPGSSSELLPMPVAVSNAASPWGALATPCTADSTRSPWRLRPHFYQHRQSPLPLAEPLRSHQVTRSSPLSPATRHIRIHSFLQPVPCAGPHLPPASVHSSPRLSARSSPESALLPPEPCAAPATEMESRATREIRLQYEERGCNSATSQHPPRAGTSLAPPISPEPLMTPAALAKEQESRAAQLIRAGYEIF</sequence>
<proteinExistence type="predicted"/>
<dbReference type="EMBL" id="JACAZH010000007">
    <property type="protein sequence ID" value="KAF7363909.1"/>
    <property type="molecule type" value="Genomic_DNA"/>
</dbReference>
<evidence type="ECO:0000256" key="1">
    <source>
        <dbReference type="SAM" id="MobiDB-lite"/>
    </source>
</evidence>
<evidence type="ECO:0000313" key="3">
    <source>
        <dbReference type="Proteomes" id="UP000623467"/>
    </source>
</evidence>
<protein>
    <submittedName>
        <fullName evidence="2">Uncharacterized protein</fullName>
    </submittedName>
</protein>
<organism evidence="2 3">
    <name type="scientific">Mycena sanguinolenta</name>
    <dbReference type="NCBI Taxonomy" id="230812"/>
    <lineage>
        <taxon>Eukaryota</taxon>
        <taxon>Fungi</taxon>
        <taxon>Dikarya</taxon>
        <taxon>Basidiomycota</taxon>
        <taxon>Agaricomycotina</taxon>
        <taxon>Agaricomycetes</taxon>
        <taxon>Agaricomycetidae</taxon>
        <taxon>Agaricales</taxon>
        <taxon>Marasmiineae</taxon>
        <taxon>Mycenaceae</taxon>
        <taxon>Mycena</taxon>
    </lineage>
</organism>
<accession>A0A8H7D6B0</accession>
<keyword evidence="3" id="KW-1185">Reference proteome</keyword>
<reference evidence="2" key="1">
    <citation type="submission" date="2020-05" db="EMBL/GenBank/DDBJ databases">
        <title>Mycena genomes resolve the evolution of fungal bioluminescence.</title>
        <authorList>
            <person name="Tsai I.J."/>
        </authorList>
    </citation>
    <scope>NUCLEOTIDE SEQUENCE</scope>
    <source>
        <strain evidence="2">160909Yilan</strain>
    </source>
</reference>